<comment type="caution">
    <text evidence="1">The sequence shown here is derived from an EMBL/GenBank/DDBJ whole genome shotgun (WGS) entry which is preliminary data.</text>
</comment>
<accession>A0A2T4MX23</accession>
<dbReference type="Proteomes" id="UP000241986">
    <property type="component" value="Unassembled WGS sequence"/>
</dbReference>
<organism evidence="1 2">
    <name type="scientific">Aeromonas veronii</name>
    <dbReference type="NCBI Taxonomy" id="654"/>
    <lineage>
        <taxon>Bacteria</taxon>
        <taxon>Pseudomonadati</taxon>
        <taxon>Pseudomonadota</taxon>
        <taxon>Gammaproteobacteria</taxon>
        <taxon>Aeromonadales</taxon>
        <taxon>Aeromonadaceae</taxon>
        <taxon>Aeromonas</taxon>
    </lineage>
</organism>
<protein>
    <submittedName>
        <fullName evidence="1">Uncharacterized protein</fullName>
    </submittedName>
</protein>
<name>A0A2T4MX23_AERVE</name>
<evidence type="ECO:0000313" key="2">
    <source>
        <dbReference type="Proteomes" id="UP000241986"/>
    </source>
</evidence>
<gene>
    <name evidence="1" type="ORF">DAA48_22170</name>
</gene>
<dbReference type="AlphaFoldDB" id="A0A2T4MX23"/>
<evidence type="ECO:0000313" key="1">
    <source>
        <dbReference type="EMBL" id="PTH79140.1"/>
    </source>
</evidence>
<reference evidence="1 2" key="1">
    <citation type="submission" date="2018-03" db="EMBL/GenBank/DDBJ databases">
        <title>Aeromonas veronii whole genome sequencing and analysis.</title>
        <authorList>
            <person name="Xie H."/>
            <person name="Liu T."/>
            <person name="Wang K."/>
        </authorList>
    </citation>
    <scope>NUCLEOTIDE SEQUENCE [LARGE SCALE GENOMIC DNA]</scope>
    <source>
        <strain evidence="1 2">XH.VA.1</strain>
    </source>
</reference>
<dbReference type="RefSeq" id="WP_107684767.1">
    <property type="nucleotide sequence ID" value="NZ_PZKL01000045.1"/>
</dbReference>
<sequence>MKSYQSSVFLEVKNLVIKSMIENPKEWALVKEKEISSDYVVHESGVRVYVYYGTVSIDGKTFSPLDQGDMEEIASIASLMVNKNKIFMATRETILGIKERLSAYQNQDATQLSI</sequence>
<dbReference type="EMBL" id="PZKL01000045">
    <property type="protein sequence ID" value="PTH79140.1"/>
    <property type="molecule type" value="Genomic_DNA"/>
</dbReference>
<proteinExistence type="predicted"/>